<feature type="domain" description="Amidohydrolase 3" evidence="1">
    <location>
        <begin position="44"/>
        <end position="552"/>
    </location>
</feature>
<organism evidence="2 3">
    <name type="scientific">Sphingopyxis terrae subsp. terrae NBRC 15098</name>
    <dbReference type="NCBI Taxonomy" id="1219058"/>
    <lineage>
        <taxon>Bacteria</taxon>
        <taxon>Pseudomonadati</taxon>
        <taxon>Pseudomonadota</taxon>
        <taxon>Alphaproteobacteria</taxon>
        <taxon>Sphingomonadales</taxon>
        <taxon>Sphingomonadaceae</taxon>
        <taxon>Sphingopyxis</taxon>
    </lineage>
</organism>
<dbReference type="Pfam" id="PF07969">
    <property type="entry name" value="Amidohydro_3"/>
    <property type="match status" value="1"/>
</dbReference>
<evidence type="ECO:0000313" key="2">
    <source>
        <dbReference type="EMBL" id="AMU95655.1"/>
    </source>
</evidence>
<dbReference type="AlphaFoldDB" id="A0A142W2A0"/>
<dbReference type="Gene3D" id="2.30.40.10">
    <property type="entry name" value="Urease, subunit C, domain 1"/>
    <property type="match status" value="1"/>
</dbReference>
<dbReference type="GO" id="GO:0016812">
    <property type="term" value="F:hydrolase activity, acting on carbon-nitrogen (but not peptide) bonds, in cyclic amides"/>
    <property type="evidence" value="ECO:0007669"/>
    <property type="project" value="TreeGrafter"/>
</dbReference>
<dbReference type="GO" id="GO:0005829">
    <property type="term" value="C:cytosol"/>
    <property type="evidence" value="ECO:0007669"/>
    <property type="project" value="TreeGrafter"/>
</dbReference>
<dbReference type="Proteomes" id="UP000076234">
    <property type="component" value="Chromosome"/>
</dbReference>
<accession>A0A142W2A0</accession>
<dbReference type="SUPFAM" id="SSF51338">
    <property type="entry name" value="Composite domain of metallo-dependent hydrolases"/>
    <property type="match status" value="1"/>
</dbReference>
<dbReference type="STRING" id="1219058.AOA14_13655"/>
<dbReference type="PANTHER" id="PTHR11647:SF1">
    <property type="entry name" value="COLLAPSIN RESPONSE MEDIATOR PROTEIN"/>
    <property type="match status" value="1"/>
</dbReference>
<dbReference type="InterPro" id="IPR050378">
    <property type="entry name" value="Metallo-dep_Hydrolases_sf"/>
</dbReference>
<dbReference type="PANTHER" id="PTHR11647">
    <property type="entry name" value="HYDRANTOINASE/DIHYDROPYRIMIDINASE FAMILY MEMBER"/>
    <property type="match status" value="1"/>
</dbReference>
<name>A0A142W2A0_9SPHN</name>
<reference evidence="3" key="1">
    <citation type="submission" date="2015-11" db="EMBL/GenBank/DDBJ databases">
        <title>Complete genome sequence of a polyethylene glycol-degrading strain Sphingopyxis terrae strain 203-1 (NBRC 15098).</title>
        <authorList>
            <person name="Yoshiyuki O."/>
            <person name="Shouta N."/>
            <person name="Nagata Y."/>
            <person name="Numata M."/>
            <person name="Tsuchikane K."/>
            <person name="Hosoyama A."/>
            <person name="Yamazoe A."/>
            <person name="Tsuda M."/>
            <person name="Fujita N."/>
            <person name="Kawai F."/>
        </authorList>
    </citation>
    <scope>NUCLEOTIDE SEQUENCE [LARGE SCALE GENOMIC DNA]</scope>
    <source>
        <strain evidence="3">203-1</strain>
    </source>
</reference>
<proteinExistence type="predicted"/>
<gene>
    <name evidence="2" type="ORF">AOA14_13655</name>
</gene>
<dbReference type="KEGG" id="ster:AOA14_13655"/>
<keyword evidence="2" id="KW-0378">Hydrolase</keyword>
<dbReference type="CDD" id="cd01297">
    <property type="entry name" value="D-aminoacylase"/>
    <property type="match status" value="1"/>
</dbReference>
<dbReference type="EMBL" id="CP013342">
    <property type="protein sequence ID" value="AMU95655.1"/>
    <property type="molecule type" value="Genomic_DNA"/>
</dbReference>
<dbReference type="InterPro" id="IPR011059">
    <property type="entry name" value="Metal-dep_hydrolase_composite"/>
</dbReference>
<dbReference type="InterPro" id="IPR013108">
    <property type="entry name" value="Amidohydro_3"/>
</dbReference>
<evidence type="ECO:0000313" key="3">
    <source>
        <dbReference type="Proteomes" id="UP000076234"/>
    </source>
</evidence>
<dbReference type="SUPFAM" id="SSF51556">
    <property type="entry name" value="Metallo-dependent hydrolases"/>
    <property type="match status" value="1"/>
</dbReference>
<reference evidence="2 3" key="2">
    <citation type="journal article" date="2016" name="Genome Announc.">
        <title>Complete Genome Sequence of Sphingopyxis terrae Strain 203-1 (NBRC 111660), a Polyethylene Glycol Degrader.</title>
        <authorList>
            <person name="Ohtsubo Y."/>
            <person name="Nonoyama S."/>
            <person name="Nagata Y."/>
            <person name="Numata M."/>
            <person name="Tsuchikane K."/>
            <person name="Hosoyama A."/>
            <person name="Yamazoe A."/>
            <person name="Tsuda M."/>
            <person name="Fujita N."/>
            <person name="Kawai F."/>
        </authorList>
    </citation>
    <scope>NUCLEOTIDE SEQUENCE [LARGE SCALE GENOMIC DNA]</scope>
    <source>
        <strain evidence="2 3">203-1</strain>
    </source>
</reference>
<evidence type="ECO:0000259" key="1">
    <source>
        <dbReference type="Pfam" id="PF07969"/>
    </source>
</evidence>
<dbReference type="Gene3D" id="3.20.20.140">
    <property type="entry name" value="Metal-dependent hydrolases"/>
    <property type="match status" value="2"/>
</dbReference>
<protein>
    <submittedName>
        <fullName evidence="2">Amidohydrolase</fullName>
    </submittedName>
</protein>
<sequence>MDFDLVVRGGLVFDGSGTAPFVGDIGLRDGKIAAIGQITGRGAEEIDASDRIVTPGFIDIHTHYDGQATWETRMAPSSNHGVTTVLMGNCGVGFAPCRPHQRDMLVKLMEGVEDIPEVVMVDGLPWNWESFPDYLDALDARELDIDIAAQVPHSALRIFVMGERGAQHEAPTADDLAQMRALVADAVAAGAFGVTTSRNMMHRTKAGELAPSLYSEADELRALMDGLGDADAGVFQIIPAPANDAESEFALLRALAEHGRRPLSFTLLDVPNQPGAGWRSMLAGLEQARRDGLQMRGQVAPRPVGMFFGLDLSLHPFSSHPSYKAIADRPLAERVAAMRDPVFRARLLAETAEDSNPVTLALIDAFRAAHEWSDGPDYEPQRETRIEARAAAAGQSVAEFAYELLLKDEGRRLFYLPAANYSEGNLNAVREMLGHPDTVMALADGGAHYGLICDASFPTYFLQRWVRDADPGDRIALADAIAELTARPAATVGMTDRGRIAEGMKADLNIIDFNALRLHVPTIRYDLPAGGKRMHQAADGYVATIVSGAVTYRDGQPTGVLPGRLVRRGRDAAPAGAGDPAIPRAA</sequence>
<dbReference type="InterPro" id="IPR032466">
    <property type="entry name" value="Metal_Hydrolase"/>
</dbReference>
<dbReference type="RefSeq" id="WP_062902191.1">
    <property type="nucleotide sequence ID" value="NZ_CP013342.1"/>
</dbReference>